<gene>
    <name evidence="5" type="ORF">PMAYCL1PPCAC_26669</name>
</gene>
<keyword evidence="3" id="KW-0472">Membrane</keyword>
<feature type="transmembrane region" description="Helical" evidence="3">
    <location>
        <begin position="118"/>
        <end position="138"/>
    </location>
</feature>
<keyword evidence="1 4" id="KW-0732">Signal</keyword>
<sequence>MMRGILLTAFFFISSSLAAEHPEILFCFFERSGLLFDQLYNDPPRSLNCGNTTYCQKITGNYISLGDKRTHMVVKGCDGIEVPYAFYGPKCQKEGCYEITFNGEKYQMCCCKGHDCNAASSGGWMLVAFLAAGAAAWMRN</sequence>
<evidence type="ECO:0008006" key="7">
    <source>
        <dbReference type="Google" id="ProtNLM"/>
    </source>
</evidence>
<proteinExistence type="predicted"/>
<evidence type="ECO:0000256" key="4">
    <source>
        <dbReference type="SAM" id="SignalP"/>
    </source>
</evidence>
<evidence type="ECO:0000313" key="6">
    <source>
        <dbReference type="Proteomes" id="UP001328107"/>
    </source>
</evidence>
<dbReference type="GO" id="GO:0030431">
    <property type="term" value="P:sleep"/>
    <property type="evidence" value="ECO:0007669"/>
    <property type="project" value="InterPro"/>
</dbReference>
<feature type="chain" id="PRO_5042904844" description="UPAR/Ly6 domain-containing protein" evidence="4">
    <location>
        <begin position="19"/>
        <end position="140"/>
    </location>
</feature>
<keyword evidence="3" id="KW-1133">Transmembrane helix</keyword>
<dbReference type="EMBL" id="BTRK01000006">
    <property type="protein sequence ID" value="GMR56474.1"/>
    <property type="molecule type" value="Genomic_DNA"/>
</dbReference>
<evidence type="ECO:0000256" key="2">
    <source>
        <dbReference type="ARBA" id="ARBA00023180"/>
    </source>
</evidence>
<dbReference type="Proteomes" id="UP001328107">
    <property type="component" value="Unassembled WGS sequence"/>
</dbReference>
<dbReference type="PANTHER" id="PTHR34721:SF14">
    <property type="entry name" value="ACTIVIN_RECP DOMAIN-CONTAINING PROTEIN"/>
    <property type="match status" value="1"/>
</dbReference>
<evidence type="ECO:0000256" key="3">
    <source>
        <dbReference type="SAM" id="Phobius"/>
    </source>
</evidence>
<dbReference type="GO" id="GO:0032222">
    <property type="term" value="P:regulation of synaptic transmission, cholinergic"/>
    <property type="evidence" value="ECO:0007669"/>
    <property type="project" value="InterPro"/>
</dbReference>
<evidence type="ECO:0000256" key="1">
    <source>
        <dbReference type="ARBA" id="ARBA00022729"/>
    </source>
</evidence>
<organism evidence="5 6">
    <name type="scientific">Pristionchus mayeri</name>
    <dbReference type="NCBI Taxonomy" id="1317129"/>
    <lineage>
        <taxon>Eukaryota</taxon>
        <taxon>Metazoa</taxon>
        <taxon>Ecdysozoa</taxon>
        <taxon>Nematoda</taxon>
        <taxon>Chromadorea</taxon>
        <taxon>Rhabditida</taxon>
        <taxon>Rhabditina</taxon>
        <taxon>Diplogasteromorpha</taxon>
        <taxon>Diplogasteroidea</taxon>
        <taxon>Neodiplogasteridae</taxon>
        <taxon>Pristionchus</taxon>
    </lineage>
</organism>
<comment type="caution">
    <text evidence="5">The sequence shown here is derived from an EMBL/GenBank/DDBJ whole genome shotgun (WGS) entry which is preliminary data.</text>
</comment>
<dbReference type="InterPro" id="IPR031424">
    <property type="entry name" value="QVR-like"/>
</dbReference>
<keyword evidence="2" id="KW-0325">Glycoprotein</keyword>
<name>A0AAN5I9I8_9BILA</name>
<protein>
    <recommendedName>
        <fullName evidence="7">UPAR/Ly6 domain-containing protein</fullName>
    </recommendedName>
</protein>
<keyword evidence="3" id="KW-0812">Transmembrane</keyword>
<reference evidence="6" key="1">
    <citation type="submission" date="2022-10" db="EMBL/GenBank/DDBJ databases">
        <title>Genome assembly of Pristionchus species.</title>
        <authorList>
            <person name="Yoshida K."/>
            <person name="Sommer R.J."/>
        </authorList>
    </citation>
    <scope>NUCLEOTIDE SEQUENCE [LARGE SCALE GENOMIC DNA]</scope>
    <source>
        <strain evidence="6">RS5460</strain>
    </source>
</reference>
<keyword evidence="6" id="KW-1185">Reference proteome</keyword>
<dbReference type="Pfam" id="PF17064">
    <property type="entry name" value="QVR"/>
    <property type="match status" value="1"/>
</dbReference>
<evidence type="ECO:0000313" key="5">
    <source>
        <dbReference type="EMBL" id="GMR56474.1"/>
    </source>
</evidence>
<dbReference type="PANTHER" id="PTHR34721">
    <property type="entry name" value="PROTEIN CBG09734"/>
    <property type="match status" value="1"/>
</dbReference>
<feature type="signal peptide" evidence="4">
    <location>
        <begin position="1"/>
        <end position="18"/>
    </location>
</feature>
<dbReference type="AlphaFoldDB" id="A0AAN5I9I8"/>
<accession>A0AAN5I9I8</accession>